<comment type="subcellular location">
    <subcellularLocation>
        <location evidence="1">Cell membrane</location>
        <topology evidence="1">Multi-pass membrane protein</topology>
    </subcellularLocation>
</comment>
<dbReference type="AlphaFoldDB" id="A0A0P7ACL5"/>
<feature type="transmembrane region" description="Helical" evidence="6">
    <location>
        <begin position="20"/>
        <end position="41"/>
    </location>
</feature>
<proteinExistence type="predicted"/>
<evidence type="ECO:0000256" key="6">
    <source>
        <dbReference type="SAM" id="Phobius"/>
    </source>
</evidence>
<dbReference type="PANTHER" id="PTHR30250">
    <property type="entry name" value="PST FAMILY PREDICTED COLANIC ACID TRANSPORTER"/>
    <property type="match status" value="1"/>
</dbReference>
<feature type="transmembrane region" description="Helical" evidence="6">
    <location>
        <begin position="53"/>
        <end position="76"/>
    </location>
</feature>
<feature type="transmembrane region" description="Helical" evidence="6">
    <location>
        <begin position="221"/>
        <end position="240"/>
    </location>
</feature>
<evidence type="ECO:0000256" key="5">
    <source>
        <dbReference type="ARBA" id="ARBA00023136"/>
    </source>
</evidence>
<dbReference type="OrthoDB" id="9770347at2"/>
<protein>
    <submittedName>
        <fullName evidence="7">Polysaccharide biosynthesis export protein</fullName>
    </submittedName>
</protein>
<keyword evidence="8" id="KW-1185">Reference proteome</keyword>
<gene>
    <name evidence="7" type="ORF">I595_2932</name>
</gene>
<dbReference type="Proteomes" id="UP000050280">
    <property type="component" value="Unassembled WGS sequence"/>
</dbReference>
<organism evidence="7 8">
    <name type="scientific">Croceitalea dokdonensis DOKDO 023</name>
    <dbReference type="NCBI Taxonomy" id="1300341"/>
    <lineage>
        <taxon>Bacteria</taxon>
        <taxon>Pseudomonadati</taxon>
        <taxon>Bacteroidota</taxon>
        <taxon>Flavobacteriia</taxon>
        <taxon>Flavobacteriales</taxon>
        <taxon>Flavobacteriaceae</taxon>
        <taxon>Croceitalea</taxon>
    </lineage>
</organism>
<sequence>MVKPRAEQGKKLVSGVLGNLLWLFFDKAYGALISLFIYGLLARHLEQELFGVWNYILAFGTIIPAIAGLGLNFILVKKIKETPGLTSLIIGNALVLRASLGLIVGVLFFVFYLVIGINAEPKYLMVVVLIFVSQVLLNSNVFIYKNEADLNNRQTVISRNIALTVGSLLRFLGIQYDFGLEFFAFTAIAEYGLFLFVSWLQFNTLKEEPLEIYLNKRISSYLFKQGLPLMLSAVTVILYLKIDQLIIGFLLDNKSVGVYAAASRISEMFYAVPVIISSVYYPKIVELKRNFIKQRNLLRYFYFIILVITGMVTIFISFFSDEIIIVLFGKGYLLSSQVLKIYAWSILFMALLVSSSKFLLSLNRGDIIFKRSLIGLVSNVVLNFILIPNYGILGAAWATLISYGLAAYFANFFFSVLRPVMIDQLLSPFYFLKTSFAKGRSER</sequence>
<dbReference type="EMBL" id="LDJX01000006">
    <property type="protein sequence ID" value="KPM30953.1"/>
    <property type="molecule type" value="Genomic_DNA"/>
</dbReference>
<dbReference type="CDD" id="cd13128">
    <property type="entry name" value="MATE_Wzx_like"/>
    <property type="match status" value="1"/>
</dbReference>
<feature type="transmembrane region" description="Helical" evidence="6">
    <location>
        <begin position="123"/>
        <end position="144"/>
    </location>
</feature>
<keyword evidence="3 6" id="KW-0812">Transmembrane</keyword>
<keyword evidence="2" id="KW-1003">Cell membrane</keyword>
<dbReference type="PANTHER" id="PTHR30250:SF11">
    <property type="entry name" value="O-ANTIGEN TRANSPORTER-RELATED"/>
    <property type="match status" value="1"/>
</dbReference>
<keyword evidence="5 6" id="KW-0472">Membrane</keyword>
<keyword evidence="4 6" id="KW-1133">Transmembrane helix</keyword>
<feature type="transmembrane region" description="Helical" evidence="6">
    <location>
        <begin position="88"/>
        <end position="117"/>
    </location>
</feature>
<evidence type="ECO:0000256" key="2">
    <source>
        <dbReference type="ARBA" id="ARBA00022475"/>
    </source>
</evidence>
<comment type="caution">
    <text evidence="7">The sequence shown here is derived from an EMBL/GenBank/DDBJ whole genome shotgun (WGS) entry which is preliminary data.</text>
</comment>
<evidence type="ECO:0000256" key="4">
    <source>
        <dbReference type="ARBA" id="ARBA00022989"/>
    </source>
</evidence>
<feature type="transmembrane region" description="Helical" evidence="6">
    <location>
        <begin position="156"/>
        <end position="176"/>
    </location>
</feature>
<feature type="transmembrane region" description="Helical" evidence="6">
    <location>
        <begin position="301"/>
        <end position="329"/>
    </location>
</feature>
<feature type="transmembrane region" description="Helical" evidence="6">
    <location>
        <begin position="396"/>
        <end position="417"/>
    </location>
</feature>
<feature type="transmembrane region" description="Helical" evidence="6">
    <location>
        <begin position="372"/>
        <end position="390"/>
    </location>
</feature>
<evidence type="ECO:0000256" key="1">
    <source>
        <dbReference type="ARBA" id="ARBA00004651"/>
    </source>
</evidence>
<dbReference type="GO" id="GO:0005886">
    <property type="term" value="C:plasma membrane"/>
    <property type="evidence" value="ECO:0007669"/>
    <property type="project" value="UniProtKB-SubCell"/>
</dbReference>
<dbReference type="InterPro" id="IPR050833">
    <property type="entry name" value="Poly_Biosynth_Transport"/>
</dbReference>
<reference evidence="7 8" key="1">
    <citation type="submission" date="2015-09" db="EMBL/GenBank/DDBJ databases">
        <title>Genome sequence of the marine flavobacterium Croceitalea dokdonensis DOKDO 023 that contains proton- and sodium-pumping rhodopsins.</title>
        <authorList>
            <person name="Kwon S.-K."/>
            <person name="Lee H.K."/>
            <person name="Kwak M.-J."/>
            <person name="Kim J.F."/>
        </authorList>
    </citation>
    <scope>NUCLEOTIDE SEQUENCE [LARGE SCALE GENOMIC DNA]</scope>
    <source>
        <strain evidence="7 8">DOKDO 023</strain>
    </source>
</reference>
<dbReference type="Pfam" id="PF01943">
    <property type="entry name" value="Polysacc_synt"/>
    <property type="match status" value="1"/>
</dbReference>
<feature type="transmembrane region" description="Helical" evidence="6">
    <location>
        <begin position="260"/>
        <end position="281"/>
    </location>
</feature>
<evidence type="ECO:0000313" key="8">
    <source>
        <dbReference type="Proteomes" id="UP000050280"/>
    </source>
</evidence>
<name>A0A0P7ACL5_9FLAO</name>
<dbReference type="RefSeq" id="WP_054559934.1">
    <property type="nucleotide sequence ID" value="NZ_LDJX01000006.1"/>
</dbReference>
<feature type="transmembrane region" description="Helical" evidence="6">
    <location>
        <begin position="341"/>
        <end position="360"/>
    </location>
</feature>
<evidence type="ECO:0000313" key="7">
    <source>
        <dbReference type="EMBL" id="KPM30953.1"/>
    </source>
</evidence>
<evidence type="ECO:0000256" key="3">
    <source>
        <dbReference type="ARBA" id="ARBA00022692"/>
    </source>
</evidence>
<feature type="transmembrane region" description="Helical" evidence="6">
    <location>
        <begin position="182"/>
        <end position="200"/>
    </location>
</feature>
<dbReference type="InterPro" id="IPR002797">
    <property type="entry name" value="Polysacc_synth"/>
</dbReference>
<accession>A0A0P7ACL5</accession>
<dbReference type="STRING" id="1300341.I595_2932"/>